<proteinExistence type="predicted"/>
<dbReference type="EMBL" id="AP022608">
    <property type="protein sequence ID" value="BBZ18740.1"/>
    <property type="molecule type" value="Genomic_DNA"/>
</dbReference>
<accession>A0A7I7WNS9</accession>
<reference evidence="2 3" key="1">
    <citation type="journal article" date="2019" name="Emerg. Microbes Infect.">
        <title>Comprehensive subspecies identification of 175 nontuberculous mycobacteria species based on 7547 genomic profiles.</title>
        <authorList>
            <person name="Matsumoto Y."/>
            <person name="Kinjo T."/>
            <person name="Motooka D."/>
            <person name="Nabeya D."/>
            <person name="Jung N."/>
            <person name="Uechi K."/>
            <person name="Horii T."/>
            <person name="Iida T."/>
            <person name="Fujita J."/>
            <person name="Nakamura S."/>
        </authorList>
    </citation>
    <scope>NUCLEOTIDE SEQUENCE [LARGE SCALE GENOMIC DNA]</scope>
    <source>
        <strain evidence="2 3">JCM 12688</strain>
    </source>
</reference>
<protein>
    <recommendedName>
        <fullName evidence="4">DUF732 domain-containing protein</fullName>
    </recommendedName>
</protein>
<evidence type="ECO:0000256" key="1">
    <source>
        <dbReference type="SAM" id="SignalP"/>
    </source>
</evidence>
<name>A0A7I7WNS9_MYCGU</name>
<feature type="signal peptide" evidence="1">
    <location>
        <begin position="1"/>
        <end position="27"/>
    </location>
</feature>
<evidence type="ECO:0008006" key="4">
    <source>
        <dbReference type="Google" id="ProtNLM"/>
    </source>
</evidence>
<organism evidence="2 3">
    <name type="scientific">Mycolicibacterium gadium</name>
    <name type="common">Mycobacterium gadium</name>
    <dbReference type="NCBI Taxonomy" id="1794"/>
    <lineage>
        <taxon>Bacteria</taxon>
        <taxon>Bacillati</taxon>
        <taxon>Actinomycetota</taxon>
        <taxon>Actinomycetes</taxon>
        <taxon>Mycobacteriales</taxon>
        <taxon>Mycobacteriaceae</taxon>
        <taxon>Mycolicibacterium</taxon>
    </lineage>
</organism>
<feature type="chain" id="PRO_5029732616" description="DUF732 domain-containing protein" evidence="1">
    <location>
        <begin position="28"/>
        <end position="104"/>
    </location>
</feature>
<gene>
    <name evidence="2" type="ORF">MGAD_30750</name>
</gene>
<dbReference type="RefSeq" id="WP_163687221.1">
    <property type="nucleotide sequence ID" value="NZ_AP022608.1"/>
</dbReference>
<evidence type="ECO:0000313" key="2">
    <source>
        <dbReference type="EMBL" id="BBZ18740.1"/>
    </source>
</evidence>
<dbReference type="KEGG" id="mgad:MGAD_30750"/>
<keyword evidence="1" id="KW-0732">Signal</keyword>
<evidence type="ECO:0000313" key="3">
    <source>
        <dbReference type="Proteomes" id="UP000466187"/>
    </source>
</evidence>
<sequence length="104" mass="10588">MRKVTFATIATAGLAAATFALASPASAAPTQVGTAQDTINRLQAQGYTVIVNKVGNASLSQCSISAVRDGQTYTRTTGQVIGGPDRGGVHTTITGRTIYLDAAC</sequence>
<dbReference type="Proteomes" id="UP000466187">
    <property type="component" value="Chromosome"/>
</dbReference>
<dbReference type="AlphaFoldDB" id="A0A7I7WNS9"/>